<dbReference type="WBParaSite" id="PSU_v2.g17745.t1">
    <property type="protein sequence ID" value="PSU_v2.g17745.t1"/>
    <property type="gene ID" value="PSU_v2.g17745"/>
</dbReference>
<reference evidence="2" key="1">
    <citation type="submission" date="2022-11" db="UniProtKB">
        <authorList>
            <consortium name="WormBaseParasite"/>
        </authorList>
    </citation>
    <scope>IDENTIFICATION</scope>
</reference>
<name>A0A914YC11_9BILA</name>
<organism evidence="1 2">
    <name type="scientific">Panagrolaimus superbus</name>
    <dbReference type="NCBI Taxonomy" id="310955"/>
    <lineage>
        <taxon>Eukaryota</taxon>
        <taxon>Metazoa</taxon>
        <taxon>Ecdysozoa</taxon>
        <taxon>Nematoda</taxon>
        <taxon>Chromadorea</taxon>
        <taxon>Rhabditida</taxon>
        <taxon>Tylenchina</taxon>
        <taxon>Panagrolaimomorpha</taxon>
        <taxon>Panagrolaimoidea</taxon>
        <taxon>Panagrolaimidae</taxon>
        <taxon>Panagrolaimus</taxon>
    </lineage>
</organism>
<dbReference type="AlphaFoldDB" id="A0A914YC11"/>
<protein>
    <submittedName>
        <fullName evidence="2">Uncharacterized protein</fullName>
    </submittedName>
</protein>
<proteinExistence type="predicted"/>
<accession>A0A914YC11</accession>
<keyword evidence="1" id="KW-1185">Reference proteome</keyword>
<dbReference type="Proteomes" id="UP000887577">
    <property type="component" value="Unplaced"/>
</dbReference>
<evidence type="ECO:0000313" key="1">
    <source>
        <dbReference type="Proteomes" id="UP000887577"/>
    </source>
</evidence>
<sequence>MIPDFPMPPGLHGILDSCNEIVESFSIKSKNNRIFHSFENFEIPDDEFDDRGFNDPLPYSPIIKQVQHCSDLQFFISTELPPPSPQTPTCPGPLTQISNFSSILFRKE</sequence>
<evidence type="ECO:0000313" key="2">
    <source>
        <dbReference type="WBParaSite" id="PSU_v2.g17745.t1"/>
    </source>
</evidence>